<organism evidence="2 3">
    <name type="scientific">Synechocystis sp. (strain ATCC 27184 / PCC 6803 / Kazusa)</name>
    <dbReference type="NCBI Taxonomy" id="1111708"/>
    <lineage>
        <taxon>Bacteria</taxon>
        <taxon>Bacillati</taxon>
        <taxon>Cyanobacteriota</taxon>
        <taxon>Cyanophyceae</taxon>
        <taxon>Synechococcales</taxon>
        <taxon>Merismopediaceae</taxon>
        <taxon>Synechocystis</taxon>
    </lineage>
</organism>
<reference evidence="2 3" key="2">
    <citation type="journal article" date="1996" name="DNA Res.">
        <title>Sequence analysis of the genome of the unicellular cyanobacterium Synechocystis sp. strain PCC6803. II. Sequence determination of the entire genome and assignment of potential protein-coding regions.</title>
        <authorList>
            <person name="Kaneko T."/>
            <person name="Sato S."/>
            <person name="Kotani H."/>
            <person name="Tanaka A."/>
            <person name="Asamizu E."/>
            <person name="Nakamura Y."/>
            <person name="Miyajima N."/>
            <person name="Hirosawa M."/>
            <person name="Sugiura M."/>
            <person name="Sasamoto S."/>
            <person name="Kimura T."/>
            <person name="Hosouchi T."/>
            <person name="Matsuno A."/>
            <person name="Muraki A."/>
            <person name="Nakazaki N."/>
            <person name="Naruo K."/>
            <person name="Okumura S."/>
            <person name="Shimpo S."/>
            <person name="Takeuchi C."/>
            <person name="Wada T."/>
            <person name="Watanabe A."/>
            <person name="Yamada M."/>
            <person name="Yasuda M."/>
            <person name="Tabata S."/>
        </authorList>
    </citation>
    <scope>NUCLEOTIDE SEQUENCE [LARGE SCALE GENOMIC DNA]</scope>
    <source>
        <strain evidence="3">ATCC 27184 / PCC 6803 / Kazusa</strain>
    </source>
</reference>
<dbReference type="CDD" id="cd06260">
    <property type="entry name" value="DUF820-like"/>
    <property type="match status" value="1"/>
</dbReference>
<reference evidence="2 3" key="1">
    <citation type="journal article" date="1995" name="DNA Res.">
        <title>Sequence analysis of the genome of the unicellular cyanobacterium Synechocystis sp. strain PCC6803. I. Sequence features in the 1 Mb region from map positions 64% to 92% of the genome.</title>
        <authorList>
            <person name="Kaneko T."/>
            <person name="Tanaka A."/>
            <person name="Sato S."/>
            <person name="Kotani H."/>
            <person name="Sazuka T."/>
            <person name="Miyajima N."/>
            <person name="Sugiura M."/>
            <person name="Tabata S."/>
        </authorList>
    </citation>
    <scope>NUCLEOTIDE SEQUENCE [LARGE SCALE GENOMIC DNA]</scope>
    <source>
        <strain evidence="3">ATCC 27184 / PCC 6803 / Kazusa</strain>
    </source>
</reference>
<sequence length="216" mass="24762">MPITELAPVSKFILLEPVSWLTFNQLLQDLGEKRGIRLAYCQGTLEIMTPLGEHEHNNRFLERLIYTTVDILNLEIKSLGSLTLRVNRLEKGIEPDSCFYLQNESIVRHKQDIDLNVDPPPDLVIEIDITSSSLDKLAIYGALGVPEIWRYDGRTLQAYLWNGAQQIYETSEQSLALHPLKVKDLTVFLRQSLQDGETATIRQFRQWLIEQLGEGE</sequence>
<dbReference type="Pfam" id="PF05685">
    <property type="entry name" value="Uma2"/>
    <property type="match status" value="1"/>
</dbReference>
<feature type="domain" description="Putative restriction endonuclease" evidence="1">
    <location>
        <begin position="23"/>
        <end position="178"/>
    </location>
</feature>
<dbReference type="EMBL" id="BA000022">
    <property type="protein sequence ID" value="BAA17100.1"/>
    <property type="molecule type" value="Genomic_DNA"/>
</dbReference>
<evidence type="ECO:0000313" key="2">
    <source>
        <dbReference type="EMBL" id="BAA17100.1"/>
    </source>
</evidence>
<evidence type="ECO:0000313" key="3">
    <source>
        <dbReference type="Proteomes" id="UP000001425"/>
    </source>
</evidence>
<dbReference type="PANTHER" id="PTHR47152">
    <property type="entry name" value="SLR2084 PROTEIN-RELATED"/>
    <property type="match status" value="1"/>
</dbReference>
<evidence type="ECO:0000259" key="1">
    <source>
        <dbReference type="Pfam" id="PF05685"/>
    </source>
</evidence>
<dbReference type="KEGG" id="syn:slr2038"/>
<dbReference type="InterPro" id="IPR012296">
    <property type="entry name" value="Nuclease_put_TT1808"/>
</dbReference>
<dbReference type="InParanoid" id="P73075"/>
<accession>P73075</accession>
<dbReference type="InterPro" id="IPR008538">
    <property type="entry name" value="Uma2"/>
</dbReference>
<protein>
    <submittedName>
        <fullName evidence="2">Slr2038 protein</fullName>
    </submittedName>
</protein>
<dbReference type="STRING" id="1148.gene:10497961"/>
<keyword evidence="3" id="KW-1185">Reference proteome</keyword>
<dbReference type="Gene3D" id="3.90.1570.10">
    <property type="entry name" value="tt1808, chain A"/>
    <property type="match status" value="1"/>
</dbReference>
<dbReference type="SUPFAM" id="SSF52980">
    <property type="entry name" value="Restriction endonuclease-like"/>
    <property type="match status" value="1"/>
</dbReference>
<dbReference type="EnsemblBacteria" id="BAA17100">
    <property type="protein sequence ID" value="BAA17100"/>
    <property type="gene ID" value="BAA17100"/>
</dbReference>
<gene>
    <name evidence="2" type="ordered locus">slr2038</name>
</gene>
<dbReference type="PIR" id="S75186">
    <property type="entry name" value="S75186"/>
</dbReference>
<name>P73075_SYNY3</name>
<dbReference type="IntAct" id="P73075">
    <property type="interactions" value="5"/>
</dbReference>
<dbReference type="PANTHER" id="PTHR47152:SF2">
    <property type="entry name" value="SLR2084 PROTEIN"/>
    <property type="match status" value="1"/>
</dbReference>
<proteinExistence type="predicted"/>
<dbReference type="eggNOG" id="COG4636">
    <property type="taxonomic scope" value="Bacteria"/>
</dbReference>
<dbReference type="AlphaFoldDB" id="P73075"/>
<dbReference type="Proteomes" id="UP000001425">
    <property type="component" value="Chromosome"/>
</dbReference>
<dbReference type="PhylomeDB" id="P73075"/>
<dbReference type="InterPro" id="IPR011335">
    <property type="entry name" value="Restrct_endonuc-II-like"/>
</dbReference>
<dbReference type="PaxDb" id="1148-1652176"/>